<dbReference type="Proteomes" id="UP000663882">
    <property type="component" value="Unassembled WGS sequence"/>
</dbReference>
<evidence type="ECO:0000256" key="2">
    <source>
        <dbReference type="ARBA" id="ARBA00022803"/>
    </source>
</evidence>
<dbReference type="EMBL" id="CAJNOO010009436">
    <property type="protein sequence ID" value="CAF1491846.1"/>
    <property type="molecule type" value="Genomic_DNA"/>
</dbReference>
<dbReference type="OrthoDB" id="343875at2759"/>
<dbReference type="InterPro" id="IPR031101">
    <property type="entry name" value="Ctr9"/>
</dbReference>
<keyword evidence="2" id="KW-0802">TPR repeat</keyword>
<protein>
    <submittedName>
        <fullName evidence="3">Uncharacterized protein</fullName>
    </submittedName>
</protein>
<dbReference type="PANTHER" id="PTHR14027">
    <property type="entry name" value="RNA POLYMERASE-ASSOCIATED PROTEIN CTR9"/>
    <property type="match status" value="1"/>
</dbReference>
<dbReference type="SUPFAM" id="SSF48452">
    <property type="entry name" value="TPR-like"/>
    <property type="match status" value="1"/>
</dbReference>
<accession>A0A815SQB2</accession>
<evidence type="ECO:0000256" key="1">
    <source>
        <dbReference type="ARBA" id="ARBA00022737"/>
    </source>
</evidence>
<keyword evidence="1" id="KW-0677">Repeat</keyword>
<dbReference type="GO" id="GO:0000993">
    <property type="term" value="F:RNA polymerase II complex binding"/>
    <property type="evidence" value="ECO:0007669"/>
    <property type="project" value="TreeGrafter"/>
</dbReference>
<dbReference type="InterPro" id="IPR011990">
    <property type="entry name" value="TPR-like_helical_dom_sf"/>
</dbReference>
<evidence type="ECO:0000313" key="4">
    <source>
        <dbReference type="Proteomes" id="UP000663882"/>
    </source>
</evidence>
<proteinExistence type="predicted"/>
<sequence>HNGYLNEARDIFTQVREATADMPDTWLNITHIYVEQKRYISAVQMYANCFKKNYK</sequence>
<organism evidence="3 4">
    <name type="scientific">Rotaria sordida</name>
    <dbReference type="NCBI Taxonomy" id="392033"/>
    <lineage>
        <taxon>Eukaryota</taxon>
        <taxon>Metazoa</taxon>
        <taxon>Spiralia</taxon>
        <taxon>Gnathifera</taxon>
        <taxon>Rotifera</taxon>
        <taxon>Eurotatoria</taxon>
        <taxon>Bdelloidea</taxon>
        <taxon>Philodinida</taxon>
        <taxon>Philodinidae</taxon>
        <taxon>Rotaria</taxon>
    </lineage>
</organism>
<feature type="non-terminal residue" evidence="3">
    <location>
        <position position="1"/>
    </location>
</feature>
<dbReference type="PANTHER" id="PTHR14027:SF2">
    <property type="entry name" value="RNA POLYMERASE-ASSOCIATED PROTEIN CTR9 HOMOLOG"/>
    <property type="match status" value="1"/>
</dbReference>
<dbReference type="AlphaFoldDB" id="A0A815SQB2"/>
<evidence type="ECO:0000313" key="3">
    <source>
        <dbReference type="EMBL" id="CAF1491846.1"/>
    </source>
</evidence>
<dbReference type="GO" id="GO:0006368">
    <property type="term" value="P:transcription elongation by RNA polymerase II"/>
    <property type="evidence" value="ECO:0007669"/>
    <property type="project" value="TreeGrafter"/>
</dbReference>
<reference evidence="3" key="1">
    <citation type="submission" date="2021-02" db="EMBL/GenBank/DDBJ databases">
        <authorList>
            <person name="Nowell W R."/>
        </authorList>
    </citation>
    <scope>NUCLEOTIDE SEQUENCE</scope>
</reference>
<gene>
    <name evidence="3" type="ORF">RFH988_LOCUS38438</name>
</gene>
<comment type="caution">
    <text evidence="3">The sequence shown here is derived from an EMBL/GenBank/DDBJ whole genome shotgun (WGS) entry which is preliminary data.</text>
</comment>
<dbReference type="Gene3D" id="1.25.40.10">
    <property type="entry name" value="Tetratricopeptide repeat domain"/>
    <property type="match status" value="1"/>
</dbReference>
<dbReference type="GO" id="GO:0006355">
    <property type="term" value="P:regulation of DNA-templated transcription"/>
    <property type="evidence" value="ECO:0007669"/>
    <property type="project" value="InterPro"/>
</dbReference>
<name>A0A815SQB2_9BILA</name>
<dbReference type="GO" id="GO:0016593">
    <property type="term" value="C:Cdc73/Paf1 complex"/>
    <property type="evidence" value="ECO:0007669"/>
    <property type="project" value="TreeGrafter"/>
</dbReference>